<comment type="similarity">
    <text evidence="4">Belongs to the helicase family. DinG subfamily.</text>
</comment>
<keyword evidence="6" id="KW-0540">Nuclease</keyword>
<reference evidence="6 7" key="1">
    <citation type="submission" date="2021-06" db="EMBL/GenBank/DDBJ databases">
        <authorList>
            <person name="Criscuolo A."/>
        </authorList>
    </citation>
    <scope>NUCLEOTIDE SEQUENCE [LARGE SCALE GENOMIC DNA]</scope>
    <source>
        <strain evidence="7">CIP 111802</strain>
    </source>
</reference>
<keyword evidence="1" id="KW-0547">Nucleotide-binding</keyword>
<dbReference type="PANTHER" id="PTHR11472">
    <property type="entry name" value="DNA REPAIR DEAD HELICASE RAD3/XP-D SUBFAMILY MEMBER"/>
    <property type="match status" value="1"/>
</dbReference>
<protein>
    <submittedName>
        <fullName evidence="6">3'-5' exonuclease DinG</fullName>
        <ecNumber evidence="6">3.1.-.-</ecNumber>
    </submittedName>
</protein>
<dbReference type="PROSITE" id="PS51193">
    <property type="entry name" value="HELICASE_ATP_BIND_2"/>
    <property type="match status" value="1"/>
</dbReference>
<keyword evidence="2 6" id="KW-0378">Hydrolase</keyword>
<dbReference type="Pfam" id="PF13307">
    <property type="entry name" value="Helicase_C_2"/>
    <property type="match status" value="1"/>
</dbReference>
<keyword evidence="3" id="KW-0067">ATP-binding</keyword>
<proteinExistence type="inferred from homology"/>
<evidence type="ECO:0000313" key="7">
    <source>
        <dbReference type="Proteomes" id="UP000730618"/>
    </source>
</evidence>
<dbReference type="InterPro" id="IPR045028">
    <property type="entry name" value="DinG/Rad3-like"/>
</dbReference>
<feature type="domain" description="Helicase ATP-binding" evidence="5">
    <location>
        <begin position="1"/>
        <end position="268"/>
    </location>
</feature>
<keyword evidence="7" id="KW-1185">Reference proteome</keyword>
<dbReference type="InterPro" id="IPR006555">
    <property type="entry name" value="ATP-dep_Helicase_C"/>
</dbReference>
<evidence type="ECO:0000259" key="5">
    <source>
        <dbReference type="PROSITE" id="PS51193"/>
    </source>
</evidence>
<evidence type="ECO:0000256" key="1">
    <source>
        <dbReference type="ARBA" id="ARBA00022741"/>
    </source>
</evidence>
<evidence type="ECO:0000256" key="4">
    <source>
        <dbReference type="ARBA" id="ARBA00038058"/>
    </source>
</evidence>
<name>A0ABM8VNQ3_9BACL</name>
<dbReference type="Proteomes" id="UP000730618">
    <property type="component" value="Unassembled WGS sequence"/>
</dbReference>
<dbReference type="SMART" id="SM00491">
    <property type="entry name" value="HELICc2"/>
    <property type="match status" value="1"/>
</dbReference>
<dbReference type="PANTHER" id="PTHR11472:SF34">
    <property type="entry name" value="REGULATOR OF TELOMERE ELONGATION HELICASE 1"/>
    <property type="match status" value="1"/>
</dbReference>
<dbReference type="GO" id="GO:0004527">
    <property type="term" value="F:exonuclease activity"/>
    <property type="evidence" value="ECO:0007669"/>
    <property type="project" value="UniProtKB-KW"/>
</dbReference>
<dbReference type="EMBL" id="CAJVCE010000016">
    <property type="protein sequence ID" value="CAG7651787.1"/>
    <property type="molecule type" value="Genomic_DNA"/>
</dbReference>
<sequence>MALDIAAFLHRNQKKHNILVIEAPVGTGKSLGALVPAMVEAKLERGFTHKRVVYATATINLQGQLMQEEVPLLRNFELINQAILAKGKAHYYCHKELSASDQIDERIHQKLSTFFAEARTGHRDEFESSHGDIENAIWDRVNLKATKRECDNCIYSLSCPSHTHRGRFMLDNNDLVITNHEQLIRSVLNRLQEPAFPPIVPIDPGIIVIDEAHHFQENFLSQLQETVTIRDLRAIAKHKRFPSSLRKKLLRLVGDLELKFHTEAMKIESLQGRYPLPDFVHPTLEDLHELIRESIDVIAIQDRQRATPWEREDEYVNRLELTLETLNHLQNSKRYVSWITYQDYELSSVPVNFPSRFKELLDFLTLRNKIIVMSGTLTTNGDFGSFLNQWRLTYDQVDVKAIKESFQYEKQALIYVPEGVQDPRDASKSWYEDQTQHTDNLLRLTGGRTLILSTSKQHMETMAEPLETICHSLGVTFLRQELGGVEQLTKQFKQDETSVLLGSGSFFSGFSVSGSSLVSVIFSRLPFPVPDDPYLKLIGAGFEDVFFEEIILPNMMTRLNQGVGRLIRDIKDFGIITILDPRVFDSEYGKFICSDLEQKGYRFTRSLEEVRHFYHQKLTAGSEARYDPYNRSYLTIHETLKEFGYGARVQAKPEKIKRPKKHKITEEQMIFAESICKEKNKKLTAKIKFAEDLYHFLVDLYYVEYSSITPIQAHFPYQNDEQREQLSKYLGSGVRTYRMKKCTFDVFGCEGQCSEHFRDELYNLVKNAGGHVEEIRPAEKFCWLMIKPFDQNDQIMETITARKQAAASIDKSLSQ</sequence>
<comment type="caution">
    <text evidence="6">The sequence shown here is derived from an EMBL/GenBank/DDBJ whole genome shotgun (WGS) entry which is preliminary data.</text>
</comment>
<dbReference type="InterPro" id="IPR014013">
    <property type="entry name" value="Helic_SF1/SF2_ATP-bd_DinG/Rad3"/>
</dbReference>
<keyword evidence="6" id="KW-0269">Exonuclease</keyword>
<organism evidence="6 7">
    <name type="scientific">Paenibacillus allorhizosphaerae</name>
    <dbReference type="NCBI Taxonomy" id="2849866"/>
    <lineage>
        <taxon>Bacteria</taxon>
        <taxon>Bacillati</taxon>
        <taxon>Bacillota</taxon>
        <taxon>Bacilli</taxon>
        <taxon>Bacillales</taxon>
        <taxon>Paenibacillaceae</taxon>
        <taxon>Paenibacillus</taxon>
    </lineage>
</organism>
<dbReference type="EC" id="3.1.-.-" evidence="6"/>
<evidence type="ECO:0000313" key="6">
    <source>
        <dbReference type="EMBL" id="CAG7651787.1"/>
    </source>
</evidence>
<evidence type="ECO:0000256" key="2">
    <source>
        <dbReference type="ARBA" id="ARBA00022801"/>
    </source>
</evidence>
<gene>
    <name evidence="6" type="primary">dinG_5</name>
    <name evidence="6" type="ORF">PAECIP111802_05070</name>
</gene>
<accession>A0ABM8VNQ3</accession>
<evidence type="ECO:0000256" key="3">
    <source>
        <dbReference type="ARBA" id="ARBA00022840"/>
    </source>
</evidence>